<evidence type="ECO:0000256" key="1">
    <source>
        <dbReference type="ARBA" id="ARBA00022801"/>
    </source>
</evidence>
<name>A0A3A2Z877_9EURO</name>
<dbReference type="PANTHER" id="PTHR48070:SF4">
    <property type="entry name" value="ESTERASE ALNB"/>
    <property type="match status" value="1"/>
</dbReference>
<dbReference type="SUPFAM" id="SSF53474">
    <property type="entry name" value="alpha/beta-Hydrolases"/>
    <property type="match status" value="1"/>
</dbReference>
<organism evidence="3 4">
    <name type="scientific">Aspergillus sclerotialis</name>
    <dbReference type="NCBI Taxonomy" id="2070753"/>
    <lineage>
        <taxon>Eukaryota</taxon>
        <taxon>Fungi</taxon>
        <taxon>Dikarya</taxon>
        <taxon>Ascomycota</taxon>
        <taxon>Pezizomycotina</taxon>
        <taxon>Eurotiomycetes</taxon>
        <taxon>Eurotiomycetidae</taxon>
        <taxon>Eurotiales</taxon>
        <taxon>Aspergillaceae</taxon>
        <taxon>Aspergillus</taxon>
        <taxon>Aspergillus subgen. Polypaecilum</taxon>
    </lineage>
</organism>
<reference evidence="4" key="1">
    <citation type="submission" date="2017-02" db="EMBL/GenBank/DDBJ databases">
        <authorList>
            <person name="Tafer H."/>
            <person name="Lopandic K."/>
        </authorList>
    </citation>
    <scope>NUCLEOTIDE SEQUENCE [LARGE SCALE GENOMIC DNA]</scope>
    <source>
        <strain evidence="4">CBS 366.77</strain>
    </source>
</reference>
<dbReference type="Proteomes" id="UP000266188">
    <property type="component" value="Unassembled WGS sequence"/>
</dbReference>
<dbReference type="InterPro" id="IPR005645">
    <property type="entry name" value="FSH-like_dom"/>
</dbReference>
<evidence type="ECO:0000259" key="2">
    <source>
        <dbReference type="Pfam" id="PF03959"/>
    </source>
</evidence>
<dbReference type="Gene3D" id="3.40.50.1820">
    <property type="entry name" value="alpha/beta hydrolase"/>
    <property type="match status" value="1"/>
</dbReference>
<keyword evidence="4" id="KW-1185">Reference proteome</keyword>
<dbReference type="PANTHER" id="PTHR48070">
    <property type="entry name" value="ESTERASE OVCA2"/>
    <property type="match status" value="1"/>
</dbReference>
<dbReference type="InterPro" id="IPR029058">
    <property type="entry name" value="AB_hydrolase_fold"/>
</dbReference>
<keyword evidence="1 3" id="KW-0378">Hydrolase</keyword>
<dbReference type="GO" id="GO:0019748">
    <property type="term" value="P:secondary metabolic process"/>
    <property type="evidence" value="ECO:0007669"/>
    <property type="project" value="TreeGrafter"/>
</dbReference>
<evidence type="ECO:0000313" key="3">
    <source>
        <dbReference type="EMBL" id="RJE19106.1"/>
    </source>
</evidence>
<dbReference type="GO" id="GO:0016787">
    <property type="term" value="F:hydrolase activity"/>
    <property type="evidence" value="ECO:0007669"/>
    <property type="project" value="UniProtKB-KW"/>
</dbReference>
<dbReference type="Pfam" id="PF03959">
    <property type="entry name" value="FSH1"/>
    <property type="match status" value="1"/>
</dbReference>
<protein>
    <submittedName>
        <fullName evidence="3">Serine hydrolase FSH1</fullName>
    </submittedName>
</protein>
<dbReference type="OrthoDB" id="414698at2759"/>
<dbReference type="EMBL" id="MVGC01000448">
    <property type="protein sequence ID" value="RJE19106.1"/>
    <property type="molecule type" value="Genomic_DNA"/>
</dbReference>
<accession>A0A3A2Z877</accession>
<sequence>MHFLCLHGAIGNSENIKIQLAPLQKHLEKDNATSFHYINGPIQVTPPSGFEQYFGIGPHYRWADDGGAAEDSLINRVRNNTDGQNAEDMMRGIAGDNNGVCRNYTELMRYFDDTLEKNPEIGGIIGYSEGASIAATYLLEEQRRYREEGRPRRIQCGIFITGWPAMTPDKGFILADEDDEEGELIDVPTLHVVGAKDPFRHGSDALYNICDPDKAVFFDMGKGHLIPRAGLVVDELCNAITDLIENARSTEN</sequence>
<dbReference type="GO" id="GO:0005737">
    <property type="term" value="C:cytoplasm"/>
    <property type="evidence" value="ECO:0007669"/>
    <property type="project" value="TreeGrafter"/>
</dbReference>
<gene>
    <name evidence="3" type="ORF">PHISCL_08558</name>
</gene>
<dbReference type="GO" id="GO:0005634">
    <property type="term" value="C:nucleus"/>
    <property type="evidence" value="ECO:0007669"/>
    <property type="project" value="TreeGrafter"/>
</dbReference>
<comment type="caution">
    <text evidence="3">The sequence shown here is derived from an EMBL/GenBank/DDBJ whole genome shotgun (WGS) entry which is preliminary data.</text>
</comment>
<dbReference type="STRING" id="2070753.A0A3A2Z877"/>
<dbReference type="InterPro" id="IPR050593">
    <property type="entry name" value="LovG"/>
</dbReference>
<proteinExistence type="predicted"/>
<feature type="domain" description="Serine hydrolase" evidence="2">
    <location>
        <begin position="2"/>
        <end position="230"/>
    </location>
</feature>
<dbReference type="AlphaFoldDB" id="A0A3A2Z877"/>
<evidence type="ECO:0000313" key="4">
    <source>
        <dbReference type="Proteomes" id="UP000266188"/>
    </source>
</evidence>